<comment type="caution">
    <text evidence="4">The sequence shown here is derived from an EMBL/GenBank/DDBJ whole genome shotgun (WGS) entry which is preliminary data.</text>
</comment>
<evidence type="ECO:0000259" key="3">
    <source>
        <dbReference type="Pfam" id="PF06580"/>
    </source>
</evidence>
<dbReference type="GO" id="GO:0000155">
    <property type="term" value="F:phosphorelay sensor kinase activity"/>
    <property type="evidence" value="ECO:0007669"/>
    <property type="project" value="InterPro"/>
</dbReference>
<dbReference type="InterPro" id="IPR050640">
    <property type="entry name" value="Bact_2-comp_sensor_kinase"/>
</dbReference>
<dbReference type="InterPro" id="IPR036890">
    <property type="entry name" value="HATPase_C_sf"/>
</dbReference>
<protein>
    <submittedName>
        <fullName evidence="4">Uncharacterized protein</fullName>
    </submittedName>
</protein>
<gene>
    <name evidence="4" type="ORF">E6K81_13745</name>
</gene>
<evidence type="ECO:0000313" key="4">
    <source>
        <dbReference type="EMBL" id="TMQ69948.1"/>
    </source>
</evidence>
<keyword evidence="1" id="KW-0812">Transmembrane</keyword>
<proteinExistence type="predicted"/>
<dbReference type="Pfam" id="PF06580">
    <property type="entry name" value="His_kinase"/>
    <property type="match status" value="1"/>
</dbReference>
<feature type="transmembrane region" description="Helical" evidence="1">
    <location>
        <begin position="122"/>
        <end position="144"/>
    </location>
</feature>
<dbReference type="GO" id="GO:0016020">
    <property type="term" value="C:membrane"/>
    <property type="evidence" value="ECO:0007669"/>
    <property type="project" value="InterPro"/>
</dbReference>
<organism evidence="4 5">
    <name type="scientific">Eiseniibacteriota bacterium</name>
    <dbReference type="NCBI Taxonomy" id="2212470"/>
    <lineage>
        <taxon>Bacteria</taxon>
        <taxon>Candidatus Eiseniibacteriota</taxon>
    </lineage>
</organism>
<dbReference type="SUPFAM" id="SSF55874">
    <property type="entry name" value="ATPase domain of HSP90 chaperone/DNA topoisomerase II/histidine kinase"/>
    <property type="match status" value="1"/>
</dbReference>
<feature type="domain" description="Histidine kinase/HSP90-like ATPase" evidence="2">
    <location>
        <begin position="264"/>
        <end position="310"/>
    </location>
</feature>
<sequence>MSELVRRQRSATQDFVRLLWQPPLWAVPFALFFWLIGTSFSNRFVPYYQASLVLTYTIRLGLWSVTHFVVPRLRLDPDSLSDRARWGVGLYWVAGALVGSLVGGLIVHAAIFPGFLGGPRAVLAWGLFTLLFTTLFAGLNYAVVFYRSAVARGRAVERVRAELAQAELRALRAQINPHFLFNTLNSIACLIAENPRAAEETTTRLAEIFRYALAASERDQARLADELEFLRSYLEIERTRFGSRLRLEEAIEPGLDAVPVPSLLLQPLVENAVRYAVAPRPEGGTVRLSARRDAGRLVVEVSDDGPGFDGDA</sequence>
<dbReference type="PANTHER" id="PTHR34220:SF7">
    <property type="entry name" value="SENSOR HISTIDINE KINASE YPDA"/>
    <property type="match status" value="1"/>
</dbReference>
<reference evidence="4 5" key="1">
    <citation type="journal article" date="2019" name="Nat. Microbiol.">
        <title>Mediterranean grassland soil C-N compound turnover is dependent on rainfall and depth, and is mediated by genomically divergent microorganisms.</title>
        <authorList>
            <person name="Diamond S."/>
            <person name="Andeer P.F."/>
            <person name="Li Z."/>
            <person name="Crits-Christoph A."/>
            <person name="Burstein D."/>
            <person name="Anantharaman K."/>
            <person name="Lane K.R."/>
            <person name="Thomas B.C."/>
            <person name="Pan C."/>
            <person name="Northen T.R."/>
            <person name="Banfield J.F."/>
        </authorList>
    </citation>
    <scope>NUCLEOTIDE SEQUENCE [LARGE SCALE GENOMIC DNA]</scope>
    <source>
        <strain evidence="4">WS_11</strain>
    </source>
</reference>
<evidence type="ECO:0000256" key="1">
    <source>
        <dbReference type="SAM" id="Phobius"/>
    </source>
</evidence>
<evidence type="ECO:0000313" key="5">
    <source>
        <dbReference type="Proteomes" id="UP000319771"/>
    </source>
</evidence>
<dbReference type="InterPro" id="IPR010559">
    <property type="entry name" value="Sig_transdc_His_kin_internal"/>
</dbReference>
<evidence type="ECO:0000259" key="2">
    <source>
        <dbReference type="Pfam" id="PF02518"/>
    </source>
</evidence>
<dbReference type="PANTHER" id="PTHR34220">
    <property type="entry name" value="SENSOR HISTIDINE KINASE YPDA"/>
    <property type="match status" value="1"/>
</dbReference>
<keyword evidence="1" id="KW-1133">Transmembrane helix</keyword>
<feature type="non-terminal residue" evidence="4">
    <location>
        <position position="312"/>
    </location>
</feature>
<feature type="transmembrane region" description="Helical" evidence="1">
    <location>
        <begin position="15"/>
        <end position="36"/>
    </location>
</feature>
<dbReference type="EMBL" id="VBPB01000264">
    <property type="protein sequence ID" value="TMQ69948.1"/>
    <property type="molecule type" value="Genomic_DNA"/>
</dbReference>
<dbReference type="Proteomes" id="UP000319771">
    <property type="component" value="Unassembled WGS sequence"/>
</dbReference>
<keyword evidence="1" id="KW-0472">Membrane</keyword>
<dbReference type="Pfam" id="PF02518">
    <property type="entry name" value="HATPase_c"/>
    <property type="match status" value="1"/>
</dbReference>
<feature type="domain" description="Signal transduction histidine kinase internal region" evidence="3">
    <location>
        <begin position="166"/>
        <end position="245"/>
    </location>
</feature>
<dbReference type="AlphaFoldDB" id="A0A538U249"/>
<dbReference type="InterPro" id="IPR003594">
    <property type="entry name" value="HATPase_dom"/>
</dbReference>
<feature type="transmembrane region" description="Helical" evidence="1">
    <location>
        <begin position="90"/>
        <end position="116"/>
    </location>
</feature>
<accession>A0A538U249</accession>
<name>A0A538U249_UNCEI</name>
<feature type="transmembrane region" description="Helical" evidence="1">
    <location>
        <begin position="48"/>
        <end position="70"/>
    </location>
</feature>
<dbReference type="Gene3D" id="3.30.565.10">
    <property type="entry name" value="Histidine kinase-like ATPase, C-terminal domain"/>
    <property type="match status" value="1"/>
</dbReference>